<evidence type="ECO:0000313" key="3">
    <source>
        <dbReference type="Proteomes" id="UP001161017"/>
    </source>
</evidence>
<feature type="compositionally biased region" description="Basic residues" evidence="1">
    <location>
        <begin position="348"/>
        <end position="359"/>
    </location>
</feature>
<feature type="region of interest" description="Disordered" evidence="1">
    <location>
        <begin position="101"/>
        <end position="223"/>
    </location>
</feature>
<dbReference type="Proteomes" id="UP001161017">
    <property type="component" value="Unassembled WGS sequence"/>
</dbReference>
<feature type="compositionally biased region" description="Basic and acidic residues" evidence="1">
    <location>
        <begin position="335"/>
        <end position="346"/>
    </location>
</feature>
<evidence type="ECO:0000256" key="1">
    <source>
        <dbReference type="SAM" id="MobiDB-lite"/>
    </source>
</evidence>
<proteinExistence type="predicted"/>
<organism evidence="2 3">
    <name type="scientific">Ramalina farinacea</name>
    <dbReference type="NCBI Taxonomy" id="258253"/>
    <lineage>
        <taxon>Eukaryota</taxon>
        <taxon>Fungi</taxon>
        <taxon>Dikarya</taxon>
        <taxon>Ascomycota</taxon>
        <taxon>Pezizomycotina</taxon>
        <taxon>Lecanoromycetes</taxon>
        <taxon>OSLEUM clade</taxon>
        <taxon>Lecanoromycetidae</taxon>
        <taxon>Lecanorales</taxon>
        <taxon>Lecanorineae</taxon>
        <taxon>Ramalinaceae</taxon>
        <taxon>Ramalina</taxon>
    </lineage>
</organism>
<gene>
    <name evidence="2" type="ORF">OHK93_002551</name>
</gene>
<protein>
    <submittedName>
        <fullName evidence="2">Uncharacterized protein</fullName>
    </submittedName>
</protein>
<keyword evidence="3" id="KW-1185">Reference proteome</keyword>
<feature type="region of interest" description="Disordered" evidence="1">
    <location>
        <begin position="335"/>
        <end position="359"/>
    </location>
</feature>
<sequence length="359" mass="39046">MAKKPSQQTASQGNDRLYTPYPDRPGASRLDIVEMSSGDSEDGGLSSIGSEGVKDAMVSLTALGIHRIVVDFSKEFLKAEVPSSPQSDGFGVQRDSLSPVGVVTRSESRRREGGPFGVWDESHVRGRGGAPVSILEHADSEPVISRKRKHTSPGAERPRAPPVPGSMLRIGSPAPRPSRAGSRSLQGQEVPDGDPGSASTGPKATEPDPGLASTGRKATEPDPVPNIRYLILVKSRPRPRRISWANATLRDRSMDDLFEEVGKLAEVKDIQQIKFTLHGLEQDYTAKKMDSRDGVAFAQMLDSWGESMHEEMHAPVNANFIFDIVLELELPEAHNKGGPELKDPGTSRRARKQYSKLIF</sequence>
<feature type="compositionally biased region" description="Polar residues" evidence="1">
    <location>
        <begin position="1"/>
        <end position="14"/>
    </location>
</feature>
<accession>A0AA43U0G7</accession>
<reference evidence="2" key="1">
    <citation type="journal article" date="2023" name="Genome Biol. Evol.">
        <title>First Whole Genome Sequence and Flow Cytometry Genome Size Data for the Lichen-Forming Fungus Ramalina farinacea (Ascomycota).</title>
        <authorList>
            <person name="Llewellyn T."/>
            <person name="Mian S."/>
            <person name="Hill R."/>
            <person name="Leitch I.J."/>
            <person name="Gaya E."/>
        </authorList>
    </citation>
    <scope>NUCLEOTIDE SEQUENCE</scope>
    <source>
        <strain evidence="2">LIQ254RAFAR</strain>
    </source>
</reference>
<name>A0AA43U0G7_9LECA</name>
<evidence type="ECO:0000313" key="2">
    <source>
        <dbReference type="EMBL" id="MDI1491342.1"/>
    </source>
</evidence>
<feature type="region of interest" description="Disordered" evidence="1">
    <location>
        <begin position="1"/>
        <end position="50"/>
    </location>
</feature>
<comment type="caution">
    <text evidence="2">The sequence shown here is derived from an EMBL/GenBank/DDBJ whole genome shotgun (WGS) entry which is preliminary data.</text>
</comment>
<dbReference type="EMBL" id="JAPUFD010000014">
    <property type="protein sequence ID" value="MDI1491342.1"/>
    <property type="molecule type" value="Genomic_DNA"/>
</dbReference>
<dbReference type="AlphaFoldDB" id="A0AA43U0G7"/>